<evidence type="ECO:0000256" key="3">
    <source>
        <dbReference type="ARBA" id="ARBA00022448"/>
    </source>
</evidence>
<keyword evidence="13" id="KW-1185">Reference proteome</keyword>
<sequence>MPPKPKLHLKGQIEYFISPYEQRLFADWLDPRLVLNKVRRKVSENAKDVLPGLTLLVGTIYLGDKIHEDEIKRARY</sequence>
<evidence type="ECO:0000256" key="5">
    <source>
        <dbReference type="ARBA" id="ARBA00022692"/>
    </source>
</evidence>
<comment type="function">
    <text evidence="11">Component of the ubiquinol-cytochrome c oxidoreductase, a multisubunit transmembrane complex that is part of the mitochondrial electron transport chain which drives oxidative phosphorylation. The complex plays an important role in the uptake of multiple carbon sources present in different host niches.</text>
</comment>
<accession>A0AAV9IWK5</accession>
<protein>
    <recommendedName>
        <fullName evidence="11">Cytochrome b-c1 complex subunit 8</fullName>
    </recommendedName>
    <alternativeName>
        <fullName evidence="11">Complex III subunit 8</fullName>
    </alternativeName>
</protein>
<reference evidence="12 13" key="1">
    <citation type="submission" date="2022-07" db="EMBL/GenBank/DDBJ databases">
        <title>Genome-wide signatures of adaptation to extreme environments.</title>
        <authorList>
            <person name="Cho C.H."/>
            <person name="Yoon H.S."/>
        </authorList>
    </citation>
    <scope>NUCLEOTIDE SEQUENCE [LARGE SCALE GENOMIC DNA]</scope>
    <source>
        <strain evidence="12 13">DBV 063 E5</strain>
    </source>
</reference>
<keyword evidence="5" id="KW-0812">Transmembrane</keyword>
<dbReference type="Pfam" id="PF02939">
    <property type="entry name" value="UcrQ"/>
    <property type="match status" value="1"/>
</dbReference>
<evidence type="ECO:0000313" key="12">
    <source>
        <dbReference type="EMBL" id="KAK4536654.1"/>
    </source>
</evidence>
<evidence type="ECO:0000256" key="7">
    <source>
        <dbReference type="ARBA" id="ARBA00022982"/>
    </source>
</evidence>
<evidence type="ECO:0000256" key="1">
    <source>
        <dbReference type="ARBA" id="ARBA00004434"/>
    </source>
</evidence>
<dbReference type="Gene3D" id="1.20.5.210">
    <property type="entry name" value="Cytochrome b-c1 complex subunit 8"/>
    <property type="match status" value="1"/>
</dbReference>
<comment type="subcellular location">
    <subcellularLocation>
        <location evidence="1 11">Mitochondrion inner membrane</location>
        <topology evidence="1 11">Single-pass membrane protein</topology>
    </subcellularLocation>
</comment>
<keyword evidence="3 11" id="KW-0813">Transport</keyword>
<evidence type="ECO:0000313" key="13">
    <source>
        <dbReference type="Proteomes" id="UP001301350"/>
    </source>
</evidence>
<evidence type="ECO:0000256" key="9">
    <source>
        <dbReference type="ARBA" id="ARBA00023128"/>
    </source>
</evidence>
<proteinExistence type="inferred from homology"/>
<organism evidence="12 13">
    <name type="scientific">Cyanidium caldarium</name>
    <name type="common">Red alga</name>
    <dbReference type="NCBI Taxonomy" id="2771"/>
    <lineage>
        <taxon>Eukaryota</taxon>
        <taxon>Rhodophyta</taxon>
        <taxon>Bangiophyceae</taxon>
        <taxon>Cyanidiales</taxon>
        <taxon>Cyanidiaceae</taxon>
        <taxon>Cyanidium</taxon>
    </lineage>
</organism>
<keyword evidence="6 11" id="KW-0999">Mitochondrion inner membrane</keyword>
<dbReference type="InterPro" id="IPR004205">
    <property type="entry name" value="Cyt_bc1_su8"/>
</dbReference>
<keyword evidence="7 11" id="KW-0249">Electron transport</keyword>
<name>A0AAV9IWK5_CYACA</name>
<dbReference type="EMBL" id="JANCYW010000009">
    <property type="protein sequence ID" value="KAK4536654.1"/>
    <property type="molecule type" value="Genomic_DNA"/>
</dbReference>
<evidence type="ECO:0000256" key="4">
    <source>
        <dbReference type="ARBA" id="ARBA00022660"/>
    </source>
</evidence>
<evidence type="ECO:0000256" key="10">
    <source>
        <dbReference type="ARBA" id="ARBA00023136"/>
    </source>
</evidence>
<gene>
    <name evidence="12" type="ORF">CDCA_CDCA09G2679</name>
</gene>
<keyword evidence="8" id="KW-1133">Transmembrane helix</keyword>
<evidence type="ECO:0000256" key="8">
    <source>
        <dbReference type="ARBA" id="ARBA00022989"/>
    </source>
</evidence>
<dbReference type="GO" id="GO:0005743">
    <property type="term" value="C:mitochondrial inner membrane"/>
    <property type="evidence" value="ECO:0007669"/>
    <property type="project" value="UniProtKB-SubCell"/>
</dbReference>
<dbReference type="InterPro" id="IPR036642">
    <property type="entry name" value="Cyt_bc1_su8_sf"/>
</dbReference>
<dbReference type="GO" id="GO:0006122">
    <property type="term" value="P:mitochondrial electron transport, ubiquinol to cytochrome c"/>
    <property type="evidence" value="ECO:0007669"/>
    <property type="project" value="UniProtKB-UniRule"/>
</dbReference>
<evidence type="ECO:0000256" key="11">
    <source>
        <dbReference type="RuleBase" id="RU368118"/>
    </source>
</evidence>
<keyword evidence="4 11" id="KW-0679">Respiratory chain</keyword>
<keyword evidence="10" id="KW-0472">Membrane</keyword>
<evidence type="ECO:0000256" key="2">
    <source>
        <dbReference type="ARBA" id="ARBA00007668"/>
    </source>
</evidence>
<comment type="caution">
    <text evidence="12">The sequence shown here is derived from an EMBL/GenBank/DDBJ whole genome shotgun (WGS) entry which is preliminary data.</text>
</comment>
<evidence type="ECO:0000256" key="6">
    <source>
        <dbReference type="ARBA" id="ARBA00022792"/>
    </source>
</evidence>
<comment type="similarity">
    <text evidence="2 11">Belongs to the UQCRQ/QCR8 family.</text>
</comment>
<dbReference type="AlphaFoldDB" id="A0AAV9IWK5"/>
<dbReference type="SUPFAM" id="SSF81508">
    <property type="entry name" value="Ubiquinone-binding protein QP-C of cytochrome bc1 complex (Ubiquinol-cytochrome c reductase)"/>
    <property type="match status" value="1"/>
</dbReference>
<keyword evidence="9 11" id="KW-0496">Mitochondrion</keyword>
<dbReference type="Proteomes" id="UP001301350">
    <property type="component" value="Unassembled WGS sequence"/>
</dbReference>
<dbReference type="GO" id="GO:0045275">
    <property type="term" value="C:respiratory chain complex III"/>
    <property type="evidence" value="ECO:0007669"/>
    <property type="project" value="UniProtKB-UniRule"/>
</dbReference>